<dbReference type="OrthoDB" id="1918159at2759"/>
<organism evidence="8 9">
    <name type="scientific">Adiantum capillus-veneris</name>
    <name type="common">Maidenhair fern</name>
    <dbReference type="NCBI Taxonomy" id="13818"/>
    <lineage>
        <taxon>Eukaryota</taxon>
        <taxon>Viridiplantae</taxon>
        <taxon>Streptophyta</taxon>
        <taxon>Embryophyta</taxon>
        <taxon>Tracheophyta</taxon>
        <taxon>Polypodiopsida</taxon>
        <taxon>Polypodiidae</taxon>
        <taxon>Polypodiales</taxon>
        <taxon>Pteridineae</taxon>
        <taxon>Pteridaceae</taxon>
        <taxon>Vittarioideae</taxon>
        <taxon>Adiantum</taxon>
    </lineage>
</organism>
<proteinExistence type="inferred from homology"/>
<evidence type="ECO:0000256" key="1">
    <source>
        <dbReference type="ARBA" id="ARBA00004245"/>
    </source>
</evidence>
<keyword evidence="9" id="KW-1185">Reference proteome</keyword>
<dbReference type="Proteomes" id="UP000886520">
    <property type="component" value="Chromosome 2"/>
</dbReference>
<dbReference type="Pfam" id="PF07058">
    <property type="entry name" value="MAP70"/>
    <property type="match status" value="1"/>
</dbReference>
<evidence type="ECO:0000256" key="5">
    <source>
        <dbReference type="ARBA" id="ARBA00023212"/>
    </source>
</evidence>
<feature type="region of interest" description="Disordered" evidence="7">
    <location>
        <begin position="695"/>
        <end position="718"/>
    </location>
</feature>
<comment type="similarity">
    <text evidence="2">Belongs to the MAP70 family.</text>
</comment>
<reference evidence="8" key="1">
    <citation type="submission" date="2021-01" db="EMBL/GenBank/DDBJ databases">
        <title>Adiantum capillus-veneris genome.</title>
        <authorList>
            <person name="Fang Y."/>
            <person name="Liao Q."/>
        </authorList>
    </citation>
    <scope>NUCLEOTIDE SEQUENCE</scope>
    <source>
        <strain evidence="8">H3</strain>
        <tissue evidence="8">Leaf</tissue>
    </source>
</reference>
<evidence type="ECO:0000256" key="2">
    <source>
        <dbReference type="ARBA" id="ARBA00008825"/>
    </source>
</evidence>
<evidence type="ECO:0000256" key="3">
    <source>
        <dbReference type="ARBA" id="ARBA00022490"/>
    </source>
</evidence>
<dbReference type="AlphaFoldDB" id="A0A9D4ZQN3"/>
<dbReference type="GO" id="GO:0007010">
    <property type="term" value="P:cytoskeleton organization"/>
    <property type="evidence" value="ECO:0007669"/>
    <property type="project" value="InterPro"/>
</dbReference>
<accession>A0A9D4ZQN3</accession>
<dbReference type="PANTHER" id="PTHR31246">
    <property type="entry name" value="MICROTUBULE-ASSOCIATED PROTEIN 70-2"/>
    <property type="match status" value="1"/>
</dbReference>
<name>A0A9D4ZQN3_ADICA</name>
<keyword evidence="4 6" id="KW-0175">Coiled coil</keyword>
<evidence type="ECO:0000256" key="4">
    <source>
        <dbReference type="ARBA" id="ARBA00023054"/>
    </source>
</evidence>
<feature type="compositionally biased region" description="Polar residues" evidence="7">
    <location>
        <begin position="695"/>
        <end position="704"/>
    </location>
</feature>
<keyword evidence="3" id="KW-0963">Cytoplasm</keyword>
<comment type="caution">
    <text evidence="8">The sequence shown here is derived from an EMBL/GenBank/DDBJ whole genome shotgun (WGS) entry which is preliminary data.</text>
</comment>
<dbReference type="PANTHER" id="PTHR31246:SF32">
    <property type="entry name" value="MICROTUBULE-ASSOCIATED PROTEIN 70-1"/>
    <property type="match status" value="1"/>
</dbReference>
<comment type="subcellular location">
    <subcellularLocation>
        <location evidence="1">Cytoplasm</location>
        <location evidence="1">Cytoskeleton</location>
    </subcellularLocation>
</comment>
<evidence type="ECO:0000256" key="7">
    <source>
        <dbReference type="SAM" id="MobiDB-lite"/>
    </source>
</evidence>
<evidence type="ECO:0000256" key="6">
    <source>
        <dbReference type="SAM" id="Coils"/>
    </source>
</evidence>
<dbReference type="InterPro" id="IPR009768">
    <property type="entry name" value="MAP70"/>
</dbReference>
<dbReference type="GO" id="GO:0005856">
    <property type="term" value="C:cytoskeleton"/>
    <property type="evidence" value="ECO:0007669"/>
    <property type="project" value="UniProtKB-SubCell"/>
</dbReference>
<evidence type="ECO:0000313" key="8">
    <source>
        <dbReference type="EMBL" id="KAI5081625.1"/>
    </source>
</evidence>
<dbReference type="GO" id="GO:0008017">
    <property type="term" value="F:microtubule binding"/>
    <property type="evidence" value="ECO:0007669"/>
    <property type="project" value="InterPro"/>
</dbReference>
<feature type="region of interest" description="Disordered" evidence="7">
    <location>
        <begin position="1"/>
        <end position="21"/>
    </location>
</feature>
<feature type="coiled-coil region" evidence="6">
    <location>
        <begin position="380"/>
        <end position="456"/>
    </location>
</feature>
<keyword evidence="5" id="KW-0206">Cytoskeleton</keyword>
<evidence type="ECO:0000313" key="9">
    <source>
        <dbReference type="Proteomes" id="UP000886520"/>
    </source>
</evidence>
<dbReference type="EMBL" id="JABFUD020000003">
    <property type="protein sequence ID" value="KAI5081625.1"/>
    <property type="molecule type" value="Genomic_DNA"/>
</dbReference>
<feature type="coiled-coil region" evidence="6">
    <location>
        <begin position="164"/>
        <end position="240"/>
    </location>
</feature>
<gene>
    <name evidence="8" type="ORF">GOP47_0001368</name>
</gene>
<sequence length="718" mass="81045">MPERDMNVLPSPPSSCSPNEVSSANVCMSADPGLLGLHLQVHVHENPSMHLLEDEIHVDTFLHIHDEATFMDTSTFEDKCIHEDMGFHEDKYRQHVRRRIDDYRRSMHMNADVIDHLPDCSPPPTLLDSCDTSLASPRGSLDPHPYPSDLIAFFQGSDPAKEEIDRLQNEGKEKNRELHEARAEIKALKITERSREKALEELSDELAKVDERLARAELLLENKNLELKRAIEDKKAAQGAQLAAEAVMRRIQSANSRDEELPPIEAILAPLDAELRLTRQEVARLHEDNRALDRLTKSKEAALLEAERMVQIATSKASLVDDLQNKNQELMKHIDCCQEENKVLDKLHRQKITEVEKLSIRVAEMEELLLSSGPNEANAARDYQRRLHQLQEEKKALERELARVKITANRVAAVVANGWKGSNDKVMPVKHWLEERRLLQSEMEQLREKLVAMERAAKGEAILKGKLHLRLKVLEESLILNTPPSTNPSHVQKPNRNIAAAIVRHASLGGVGNSINLSSSTSICNRSNALIGRTLKEHMQDQQVGGRKMVGRCNSARELLLQKSMVSLSMSFNEPNPCDVSSMKPDMDSANRARVADSTLPPRHAYLEEEMANRDCGPAEFDRVSGQLYDLLQKEVIILRKACQQKDCSLSEKESAIEMLEKKVCSLTRSMEVESKKLRREVIILEKEVATLRVSASTPRTPVSSKHKKSVLHPQPPK</sequence>
<protein>
    <submittedName>
        <fullName evidence="8">Uncharacterized protein</fullName>
    </submittedName>
</protein>